<organism evidence="3 4">
    <name type="scientific">Methylobacterium aquaticum</name>
    <dbReference type="NCBI Taxonomy" id="270351"/>
    <lineage>
        <taxon>Bacteria</taxon>
        <taxon>Pseudomonadati</taxon>
        <taxon>Pseudomonadota</taxon>
        <taxon>Alphaproteobacteria</taxon>
        <taxon>Hyphomicrobiales</taxon>
        <taxon>Methylobacteriaceae</taxon>
        <taxon>Methylobacterium</taxon>
    </lineage>
</organism>
<reference evidence="4" key="2">
    <citation type="submission" date="2015-01" db="EMBL/GenBank/DDBJ databases">
        <title>Complete genome sequence of Methylobacterium aquaticum strain 22A.</title>
        <authorList>
            <person name="Tani A."/>
            <person name="Ogura Y."/>
            <person name="Hayashi T."/>
        </authorList>
    </citation>
    <scope>NUCLEOTIDE SEQUENCE [LARGE SCALE GENOMIC DNA]</scope>
    <source>
        <strain evidence="4">MA-22A</strain>
        <plasmid evidence="4">Plasmid pMaq22A_1p DNA</plasmid>
    </source>
</reference>
<evidence type="ECO:0000259" key="2">
    <source>
        <dbReference type="PROSITE" id="PS50110"/>
    </source>
</evidence>
<dbReference type="Pfam" id="PF00072">
    <property type="entry name" value="Response_reg"/>
    <property type="match status" value="1"/>
</dbReference>
<dbReference type="Proteomes" id="UP000061432">
    <property type="component" value="Plasmid pMaq22A_1p"/>
</dbReference>
<proteinExistence type="predicted"/>
<keyword evidence="3" id="KW-0238">DNA-binding</keyword>
<dbReference type="InterPro" id="IPR011006">
    <property type="entry name" value="CheY-like_superfamily"/>
</dbReference>
<dbReference type="GO" id="GO:0003677">
    <property type="term" value="F:DNA binding"/>
    <property type="evidence" value="ECO:0007669"/>
    <property type="project" value="UniProtKB-KW"/>
</dbReference>
<geneLocation type="plasmid" evidence="4">
    <name>pMaq22A_1p DNA</name>
</geneLocation>
<sequence>MAPDAVHTKLSLVENLVRVAMHPADQFEAWKALADHGHETDGIGQGTTVRVWLPQSERRPDARLSKIGEESSLDQVGHSTGYLMNLLVDDDALVRSGTAEMLEELGHTVVEAEAGFEALEQLRAREGRVDLVITDHAMPATTPTDRLWLMLVDRDDWE</sequence>
<dbReference type="SUPFAM" id="SSF52172">
    <property type="entry name" value="CheY-like"/>
    <property type="match status" value="1"/>
</dbReference>
<feature type="domain" description="Response regulatory" evidence="2">
    <location>
        <begin position="84"/>
        <end position="158"/>
    </location>
</feature>
<dbReference type="OrthoDB" id="9813122at2"/>
<keyword evidence="1" id="KW-0597">Phosphoprotein</keyword>
<reference evidence="3 4" key="1">
    <citation type="journal article" date="2015" name="Genome Announc.">
        <title>Complete Genome Sequence of Methylobacterium aquaticum Strain 22A, Isolated from Racomitrium japonicum Moss.</title>
        <authorList>
            <person name="Tani A."/>
            <person name="Ogura Y."/>
            <person name="Hayashi T."/>
            <person name="Kimbara K."/>
        </authorList>
    </citation>
    <scope>NUCLEOTIDE SEQUENCE [LARGE SCALE GENOMIC DNA]</scope>
    <source>
        <strain evidence="3 4">MA-22A</strain>
        <plasmid evidence="4">Plasmid pMaq22A_1p DNA</plasmid>
    </source>
</reference>
<feature type="modified residue" description="4-aspartylphosphate" evidence="1">
    <location>
        <position position="135"/>
    </location>
</feature>
<dbReference type="RefSeq" id="WP_060850326.1">
    <property type="nucleotide sequence ID" value="NZ_AP014705.1"/>
</dbReference>
<accession>A0A0C6FLE8</accession>
<dbReference type="EMBL" id="AP014705">
    <property type="protein sequence ID" value="BAQ49213.1"/>
    <property type="molecule type" value="Genomic_DNA"/>
</dbReference>
<dbReference type="PROSITE" id="PS50110">
    <property type="entry name" value="RESPONSE_REGULATORY"/>
    <property type="match status" value="1"/>
</dbReference>
<name>A0A0C6FLE8_9HYPH</name>
<dbReference type="InterPro" id="IPR001789">
    <property type="entry name" value="Sig_transdc_resp-reg_receiver"/>
</dbReference>
<dbReference type="KEGG" id="maqu:Maq22A_1p34770"/>
<keyword evidence="3" id="KW-0614">Plasmid</keyword>
<dbReference type="SUPFAM" id="SSF109709">
    <property type="entry name" value="KorB DNA-binding domain-like"/>
    <property type="match status" value="1"/>
</dbReference>
<evidence type="ECO:0000313" key="3">
    <source>
        <dbReference type="EMBL" id="BAQ49213.1"/>
    </source>
</evidence>
<protein>
    <submittedName>
        <fullName evidence="3">Response regulator containing CheY-like receiver, AAA-type ATPase, and DNA-binding domains</fullName>
    </submittedName>
</protein>
<dbReference type="Gene3D" id="3.40.50.2300">
    <property type="match status" value="1"/>
</dbReference>
<dbReference type="AlphaFoldDB" id="A0A0C6FLE8"/>
<gene>
    <name evidence="3" type="ORF">Maq22A_1p34770</name>
</gene>
<dbReference type="GO" id="GO:0000160">
    <property type="term" value="P:phosphorelay signal transduction system"/>
    <property type="evidence" value="ECO:0007669"/>
    <property type="project" value="InterPro"/>
</dbReference>
<evidence type="ECO:0000313" key="4">
    <source>
        <dbReference type="Proteomes" id="UP000061432"/>
    </source>
</evidence>
<evidence type="ECO:0000256" key="1">
    <source>
        <dbReference type="PROSITE-ProRule" id="PRU00169"/>
    </source>
</evidence>